<evidence type="ECO:0000313" key="3">
    <source>
        <dbReference type="Proteomes" id="UP000049855"/>
    </source>
</evidence>
<keyword evidence="3" id="KW-1185">Reference proteome</keyword>
<dbReference type="RefSeq" id="WP_021168730.1">
    <property type="nucleotide sequence ID" value="NZ_CTRP01000005.1"/>
</dbReference>
<evidence type="ECO:0000259" key="1">
    <source>
        <dbReference type="Pfam" id="PF06114"/>
    </source>
</evidence>
<dbReference type="AlphaFoldDB" id="A0A0U1KW44"/>
<dbReference type="Pfam" id="PF06114">
    <property type="entry name" value="Peptidase_M78"/>
    <property type="match status" value="1"/>
</dbReference>
<dbReference type="PANTHER" id="PTHR43236:SF1">
    <property type="entry name" value="BLL7220 PROTEIN"/>
    <property type="match status" value="1"/>
</dbReference>
<dbReference type="InterPro" id="IPR052345">
    <property type="entry name" value="Rad_response_metalloprotease"/>
</dbReference>
<dbReference type="Proteomes" id="UP000049855">
    <property type="component" value="Unassembled WGS sequence"/>
</dbReference>
<gene>
    <name evidence="2" type="ORF">SpAn4DRAFT_3513</name>
</gene>
<sequence length="140" mass="16360">MDTKQIVEELIIKHDSNNPFVIADNLGIPVIYRNMKNVLGFFNMYKRIKIIHLNNNLSEKLETFVCAHELCHAIKHYDRNTPFLKRHTLFSTDKIEQQANTFAVELLMPDSLLRESECSIYRMAEVLGIPEKLADLKRKD</sequence>
<dbReference type="Gene3D" id="1.10.10.2910">
    <property type="match status" value="1"/>
</dbReference>
<protein>
    <submittedName>
        <fullName evidence="2">Phage protein</fullName>
    </submittedName>
</protein>
<organism evidence="2 3">
    <name type="scientific">Sporomusa ovata</name>
    <dbReference type="NCBI Taxonomy" id="2378"/>
    <lineage>
        <taxon>Bacteria</taxon>
        <taxon>Bacillati</taxon>
        <taxon>Bacillota</taxon>
        <taxon>Negativicutes</taxon>
        <taxon>Selenomonadales</taxon>
        <taxon>Sporomusaceae</taxon>
        <taxon>Sporomusa</taxon>
    </lineage>
</organism>
<name>A0A0U1KW44_9FIRM</name>
<reference evidence="3" key="1">
    <citation type="submission" date="2015-03" db="EMBL/GenBank/DDBJ databases">
        <authorList>
            <person name="Nijsse Bart"/>
        </authorList>
    </citation>
    <scope>NUCLEOTIDE SEQUENCE [LARGE SCALE GENOMIC DNA]</scope>
</reference>
<dbReference type="InterPro" id="IPR010359">
    <property type="entry name" value="IrrE_HExxH"/>
</dbReference>
<dbReference type="EMBL" id="CTRP01000005">
    <property type="protein sequence ID" value="CQR71647.1"/>
    <property type="molecule type" value="Genomic_DNA"/>
</dbReference>
<dbReference type="PANTHER" id="PTHR43236">
    <property type="entry name" value="ANTITOXIN HIGA1"/>
    <property type="match status" value="1"/>
</dbReference>
<accession>A0A0U1KW44</accession>
<evidence type="ECO:0000313" key="2">
    <source>
        <dbReference type="EMBL" id="CQR71647.1"/>
    </source>
</evidence>
<feature type="domain" description="IrrE N-terminal-like" evidence="1">
    <location>
        <begin position="23"/>
        <end position="125"/>
    </location>
</feature>
<proteinExistence type="predicted"/>